<evidence type="ECO:0000313" key="1">
    <source>
        <dbReference type="EMBL" id="GAF99792.1"/>
    </source>
</evidence>
<sequence>MSCRPKKKVCFSCEEWFHQNNAILCEKCNQYKCSKCNACGCSVSKDILLAVRAMEKTYERWIEENCYNDGNGANKW</sequence>
<organism evidence="1">
    <name type="scientific">marine sediment metagenome</name>
    <dbReference type="NCBI Taxonomy" id="412755"/>
    <lineage>
        <taxon>unclassified sequences</taxon>
        <taxon>metagenomes</taxon>
        <taxon>ecological metagenomes</taxon>
    </lineage>
</organism>
<protein>
    <submittedName>
        <fullName evidence="1">Uncharacterized protein</fullName>
    </submittedName>
</protein>
<dbReference type="EMBL" id="BARS01028889">
    <property type="protein sequence ID" value="GAF99792.1"/>
    <property type="molecule type" value="Genomic_DNA"/>
</dbReference>
<name>X0UHB4_9ZZZZ</name>
<comment type="caution">
    <text evidence="1">The sequence shown here is derived from an EMBL/GenBank/DDBJ whole genome shotgun (WGS) entry which is preliminary data.</text>
</comment>
<dbReference type="AlphaFoldDB" id="X0UHB4"/>
<reference evidence="1" key="1">
    <citation type="journal article" date="2014" name="Front. Microbiol.">
        <title>High frequency of phylogenetically diverse reductive dehalogenase-homologous genes in deep subseafloor sedimentary metagenomes.</title>
        <authorList>
            <person name="Kawai M."/>
            <person name="Futagami T."/>
            <person name="Toyoda A."/>
            <person name="Takaki Y."/>
            <person name="Nishi S."/>
            <person name="Hori S."/>
            <person name="Arai W."/>
            <person name="Tsubouchi T."/>
            <person name="Morono Y."/>
            <person name="Uchiyama I."/>
            <person name="Ito T."/>
            <person name="Fujiyama A."/>
            <person name="Inagaki F."/>
            <person name="Takami H."/>
        </authorList>
    </citation>
    <scope>NUCLEOTIDE SEQUENCE</scope>
    <source>
        <strain evidence="1">Expedition CK06-06</strain>
    </source>
</reference>
<proteinExistence type="predicted"/>
<gene>
    <name evidence="1" type="ORF">S01H1_45235</name>
</gene>
<accession>X0UHB4</accession>